<feature type="signal peptide" evidence="1">
    <location>
        <begin position="1"/>
        <end position="22"/>
    </location>
</feature>
<evidence type="ECO:0000313" key="2">
    <source>
        <dbReference type="EMBL" id="KAK7050323.1"/>
    </source>
</evidence>
<gene>
    <name evidence="2" type="ORF">R3P38DRAFT_2863315</name>
</gene>
<name>A0AAW0DF72_9AGAR</name>
<sequence>VSTCWLLLRLCVQCTRTSTSRAFKLSVREEMIAFVVTKVASEIYHDLTPVNDAEEKIFKAVPCFNRLTSVAERCISLSFVF</sequence>
<dbReference type="Proteomes" id="UP001362999">
    <property type="component" value="Unassembled WGS sequence"/>
</dbReference>
<keyword evidence="3" id="KW-1185">Reference proteome</keyword>
<comment type="caution">
    <text evidence="2">The sequence shown here is derived from an EMBL/GenBank/DDBJ whole genome shotgun (WGS) entry which is preliminary data.</text>
</comment>
<protein>
    <recommendedName>
        <fullName evidence="4">Secreted protein</fullName>
    </recommendedName>
</protein>
<dbReference type="AlphaFoldDB" id="A0AAW0DF72"/>
<reference evidence="2 3" key="1">
    <citation type="journal article" date="2024" name="J Genomics">
        <title>Draft genome sequencing and assembly of Favolaschia claudopus CIRM-BRFM 2984 isolated from oak limbs.</title>
        <authorList>
            <person name="Navarro D."/>
            <person name="Drula E."/>
            <person name="Chaduli D."/>
            <person name="Cazenave R."/>
            <person name="Ahrendt S."/>
            <person name="Wang J."/>
            <person name="Lipzen A."/>
            <person name="Daum C."/>
            <person name="Barry K."/>
            <person name="Grigoriev I.V."/>
            <person name="Favel A."/>
            <person name="Rosso M.N."/>
            <person name="Martin F."/>
        </authorList>
    </citation>
    <scope>NUCLEOTIDE SEQUENCE [LARGE SCALE GENOMIC DNA]</scope>
    <source>
        <strain evidence="2 3">CIRM-BRFM 2984</strain>
    </source>
</reference>
<dbReference type="EMBL" id="JAWWNJ010000008">
    <property type="protein sequence ID" value="KAK7050323.1"/>
    <property type="molecule type" value="Genomic_DNA"/>
</dbReference>
<proteinExistence type="predicted"/>
<organism evidence="2 3">
    <name type="scientific">Favolaschia claudopus</name>
    <dbReference type="NCBI Taxonomy" id="2862362"/>
    <lineage>
        <taxon>Eukaryota</taxon>
        <taxon>Fungi</taxon>
        <taxon>Dikarya</taxon>
        <taxon>Basidiomycota</taxon>
        <taxon>Agaricomycotina</taxon>
        <taxon>Agaricomycetes</taxon>
        <taxon>Agaricomycetidae</taxon>
        <taxon>Agaricales</taxon>
        <taxon>Marasmiineae</taxon>
        <taxon>Mycenaceae</taxon>
        <taxon>Favolaschia</taxon>
    </lineage>
</organism>
<evidence type="ECO:0008006" key="4">
    <source>
        <dbReference type="Google" id="ProtNLM"/>
    </source>
</evidence>
<feature type="non-terminal residue" evidence="2">
    <location>
        <position position="1"/>
    </location>
</feature>
<evidence type="ECO:0000256" key="1">
    <source>
        <dbReference type="SAM" id="SignalP"/>
    </source>
</evidence>
<feature type="chain" id="PRO_5043429672" description="Secreted protein" evidence="1">
    <location>
        <begin position="23"/>
        <end position="81"/>
    </location>
</feature>
<evidence type="ECO:0000313" key="3">
    <source>
        <dbReference type="Proteomes" id="UP001362999"/>
    </source>
</evidence>
<keyword evidence="1" id="KW-0732">Signal</keyword>
<accession>A0AAW0DF72</accession>